<dbReference type="SUPFAM" id="SSF56024">
    <property type="entry name" value="Phospholipase D/nuclease"/>
    <property type="match status" value="2"/>
</dbReference>
<feature type="chain" id="PRO_5030763417" evidence="1">
    <location>
        <begin position="30"/>
        <end position="389"/>
    </location>
</feature>
<name>A0A7Y9ZDA9_9ACTN</name>
<evidence type="ECO:0000313" key="4">
    <source>
        <dbReference type="Proteomes" id="UP000562045"/>
    </source>
</evidence>
<dbReference type="AlphaFoldDB" id="A0A7Y9ZDA9"/>
<dbReference type="RefSeq" id="WP_036546712.1">
    <property type="nucleotide sequence ID" value="NZ_JACBZM010000001.1"/>
</dbReference>
<dbReference type="Gene3D" id="3.30.870.10">
    <property type="entry name" value="Endonuclease Chain A"/>
    <property type="match status" value="2"/>
</dbReference>
<dbReference type="PROSITE" id="PS51257">
    <property type="entry name" value="PROKAR_LIPOPROTEIN"/>
    <property type="match status" value="1"/>
</dbReference>
<dbReference type="Proteomes" id="UP000562045">
    <property type="component" value="Unassembled WGS sequence"/>
</dbReference>
<keyword evidence="1" id="KW-0732">Signal</keyword>
<evidence type="ECO:0000256" key="1">
    <source>
        <dbReference type="SAM" id="SignalP"/>
    </source>
</evidence>
<evidence type="ECO:0000259" key="2">
    <source>
        <dbReference type="Pfam" id="PF13091"/>
    </source>
</evidence>
<comment type="caution">
    <text evidence="3">The sequence shown here is derived from an EMBL/GenBank/DDBJ whole genome shotgun (WGS) entry which is preliminary data.</text>
</comment>
<reference evidence="3 4" key="1">
    <citation type="submission" date="2020-07" db="EMBL/GenBank/DDBJ databases">
        <title>Sequencing the genomes of 1000 actinobacteria strains.</title>
        <authorList>
            <person name="Klenk H.-P."/>
        </authorList>
    </citation>
    <scope>NUCLEOTIDE SEQUENCE [LARGE SCALE GENOMIC DNA]</scope>
    <source>
        <strain evidence="3 4">DSM 15131</strain>
    </source>
</reference>
<dbReference type="Pfam" id="PF13091">
    <property type="entry name" value="PLDc_2"/>
    <property type="match status" value="1"/>
</dbReference>
<organism evidence="3 4">
    <name type="scientific">Nocardioides aromaticivorans</name>
    <dbReference type="NCBI Taxonomy" id="200618"/>
    <lineage>
        <taxon>Bacteria</taxon>
        <taxon>Bacillati</taxon>
        <taxon>Actinomycetota</taxon>
        <taxon>Actinomycetes</taxon>
        <taxon>Propionibacteriales</taxon>
        <taxon>Nocardioidaceae</taxon>
        <taxon>Nocardioides</taxon>
    </lineage>
</organism>
<protein>
    <submittedName>
        <fullName evidence="3">Phosphatidylserine/phosphatidylglycerophosphate/ cardiolipin synthase-like enzyme</fullName>
    </submittedName>
</protein>
<accession>A0A7Y9ZDA9</accession>
<feature type="signal peptide" evidence="1">
    <location>
        <begin position="1"/>
        <end position="29"/>
    </location>
</feature>
<gene>
    <name evidence="3" type="ORF">BJ993_000409</name>
</gene>
<dbReference type="InterPro" id="IPR025202">
    <property type="entry name" value="PLD-like_dom"/>
</dbReference>
<sequence>MSARERVCRLLGPLLAALLLVTACTDARSDEPRGDQPAGLVPGPYDVRPGVVLGTPVDDTETQAAEHPVVARLLELIAHTPKGERIRIITRSFSLHPVADALVDAHQRGVSVQIIANRFASKSFRAVAKMRDEVGTDRRKDSFIYLSSGSRRGPRTGTHQKTWTFSRVGDSRHVVMVGSANLSYYSTQQYSDMYVFVDRTDVWRAFDRDFRDQVGIEKPRGPGYAPVLGRDRAWFFPGWDEETDPVQALLRDLPARGTVLRFAMYAWHSERGRRLAEIVADKARGGARVQVISLNIGKEIVASLRAAGVEVHSARFRNGNDVHSKLSLLEWTAADGARHRRVITGSDNFGSDSLPRDELALEIAPDRGSWRRYVRWYDAIIERAAGEGH</sequence>
<evidence type="ECO:0000313" key="3">
    <source>
        <dbReference type="EMBL" id="NYI43329.1"/>
    </source>
</evidence>
<proteinExistence type="predicted"/>
<feature type="domain" description="Phospholipase D-like" evidence="2">
    <location>
        <begin position="77"/>
        <end position="211"/>
    </location>
</feature>
<dbReference type="EMBL" id="JACBZM010000001">
    <property type="protein sequence ID" value="NYI43329.1"/>
    <property type="molecule type" value="Genomic_DNA"/>
</dbReference>